<comment type="caution">
    <text evidence="1">The sequence shown here is derived from an EMBL/GenBank/DDBJ whole genome shotgun (WGS) entry which is preliminary data.</text>
</comment>
<accession>A0A9X0UKU1</accession>
<keyword evidence="2" id="KW-1185">Reference proteome</keyword>
<sequence>MDNTQAELLTELFGENKKLKTDLFTPNITVAVAIGKNTNDIIHLYTDTRGMMYRITLSEDDEIKECTAFKKLLEHDNAFGQRCTVIPELSDMDSIINFKAIYSDLEMAHYGAINHKNIRILRETDLLMAKDLPLTLEHKEFLAAHEFHAFVLVSTKHILDNTVKQLLLRSLNEYSDRDNFQVGCLKIKTRMQDIHTLKDSINLLEELKALDPELYDILITLKYSLLELLYAENLSPEQGIELAKKHMETMFPDEMKKGCGHKLRENAAFNIDRFAQVIFK</sequence>
<name>A0A9X0UKU1_VIBME</name>
<protein>
    <submittedName>
        <fullName evidence="1">Uncharacterized protein</fullName>
    </submittedName>
</protein>
<evidence type="ECO:0000313" key="2">
    <source>
        <dbReference type="Proteomes" id="UP000615796"/>
    </source>
</evidence>
<evidence type="ECO:0000313" key="1">
    <source>
        <dbReference type="EMBL" id="MBC5853236.1"/>
    </source>
</evidence>
<dbReference type="AlphaFoldDB" id="A0A9X0UKU1"/>
<dbReference type="Proteomes" id="UP000615796">
    <property type="component" value="Unassembled WGS sequence"/>
</dbReference>
<gene>
    <name evidence="1" type="ORF">H8Q88_20365</name>
</gene>
<proteinExistence type="predicted"/>
<dbReference type="RefSeq" id="WP_187027383.1">
    <property type="nucleotide sequence ID" value="NZ_JACRUP010000029.1"/>
</dbReference>
<dbReference type="EMBL" id="JACRUP010000029">
    <property type="protein sequence ID" value="MBC5853236.1"/>
    <property type="molecule type" value="Genomic_DNA"/>
</dbReference>
<reference evidence="1" key="1">
    <citation type="submission" date="2020-08" db="EMBL/GenBank/DDBJ databases">
        <title>Genome Sequencing and Pan-Genome Analysis of Migratory bird Vibrio Strains, Inner Mongolia.</title>
        <authorList>
            <person name="Zheng L."/>
        </authorList>
    </citation>
    <scope>NUCLEOTIDE SEQUENCE</scope>
    <source>
        <strain evidence="1">M13F</strain>
    </source>
</reference>
<organism evidence="1 2">
    <name type="scientific">Vibrio metschnikovii</name>
    <dbReference type="NCBI Taxonomy" id="28172"/>
    <lineage>
        <taxon>Bacteria</taxon>
        <taxon>Pseudomonadati</taxon>
        <taxon>Pseudomonadota</taxon>
        <taxon>Gammaproteobacteria</taxon>
        <taxon>Vibrionales</taxon>
        <taxon>Vibrionaceae</taxon>
        <taxon>Vibrio</taxon>
    </lineage>
</organism>